<proteinExistence type="predicted"/>
<organism evidence="1 2">
    <name type="scientific">Eretmocerus hayati</name>
    <dbReference type="NCBI Taxonomy" id="131215"/>
    <lineage>
        <taxon>Eukaryota</taxon>
        <taxon>Metazoa</taxon>
        <taxon>Ecdysozoa</taxon>
        <taxon>Arthropoda</taxon>
        <taxon>Hexapoda</taxon>
        <taxon>Insecta</taxon>
        <taxon>Pterygota</taxon>
        <taxon>Neoptera</taxon>
        <taxon>Endopterygota</taxon>
        <taxon>Hymenoptera</taxon>
        <taxon>Apocrita</taxon>
        <taxon>Proctotrupomorpha</taxon>
        <taxon>Chalcidoidea</taxon>
        <taxon>Aphelinidae</taxon>
        <taxon>Aphelininae</taxon>
        <taxon>Eretmocerus</taxon>
    </lineage>
</organism>
<keyword evidence="2" id="KW-1185">Reference proteome</keyword>
<name>A0ACC2NPH9_9HYME</name>
<sequence>MHHVFRSFTVYLVIFFTCYINIYLAVPFNGVGVRLAKEKEFSFIVSIQTKIGIGPNSLRHMCNGALISKRHVITAEHCLSDIKYLRSYRILMGSSDLQACKKYLIKSWITYDQWAESKRYHIEFARNDIAVVTLSEKVNDAPVKPATISIKKNEHLFGLSFQTAGWSESHGGQVGRFMQVANLNILNARKCIEIFKRLTGLIPSIFTAYLCTRTEPSIILSCGDSGGPVFYKDYFNNYKIVGINSGLCAENMAPDPLNIHVSIEYYRNFINDVMVTDKHKKCWPFC</sequence>
<dbReference type="EMBL" id="CM056743">
    <property type="protein sequence ID" value="KAJ8673041.1"/>
    <property type="molecule type" value="Genomic_DNA"/>
</dbReference>
<evidence type="ECO:0000313" key="2">
    <source>
        <dbReference type="Proteomes" id="UP001239111"/>
    </source>
</evidence>
<accession>A0ACC2NPH9</accession>
<comment type="caution">
    <text evidence="1">The sequence shown here is derived from an EMBL/GenBank/DDBJ whole genome shotgun (WGS) entry which is preliminary data.</text>
</comment>
<evidence type="ECO:0000313" key="1">
    <source>
        <dbReference type="EMBL" id="KAJ8673041.1"/>
    </source>
</evidence>
<dbReference type="Proteomes" id="UP001239111">
    <property type="component" value="Chromosome 3"/>
</dbReference>
<protein>
    <submittedName>
        <fullName evidence="1">Uncharacterized protein</fullName>
    </submittedName>
</protein>
<reference evidence="1" key="1">
    <citation type="submission" date="2023-04" db="EMBL/GenBank/DDBJ databases">
        <title>A chromosome-level genome assembly of the parasitoid wasp Eretmocerus hayati.</title>
        <authorList>
            <person name="Zhong Y."/>
            <person name="Liu S."/>
            <person name="Liu Y."/>
        </authorList>
    </citation>
    <scope>NUCLEOTIDE SEQUENCE</scope>
    <source>
        <strain evidence="1">ZJU_SS_LIU_2023</strain>
    </source>
</reference>
<gene>
    <name evidence="1" type="ORF">QAD02_004302</name>
</gene>